<gene>
    <name evidence="1" type="ORF">clem_12545</name>
</gene>
<evidence type="ECO:0000313" key="2">
    <source>
        <dbReference type="Proteomes" id="UP000201728"/>
    </source>
</evidence>
<dbReference type="Proteomes" id="UP000201728">
    <property type="component" value="Chromosome"/>
</dbReference>
<sequence>MNRKNHYNNTFRDELRKKIDHITSRVFSRGDLIQDHSNQVQLKLNRALRTFMDEGIIIKIAHGLFAKAEPMSIPGRKIQAVLTEPFETVVTEALDKLGIKWELGSAIRDYNAGKTTQVPAVFSVRLKSRYRGSIHAEGRKLIFEGGINAR</sequence>
<evidence type="ECO:0000313" key="1">
    <source>
        <dbReference type="EMBL" id="ASQ47044.1"/>
    </source>
</evidence>
<proteinExistence type="predicted"/>
<keyword evidence="2" id="KW-1185">Reference proteome</keyword>
<dbReference type="AlphaFoldDB" id="A0A222P5B4"/>
<reference evidence="2" key="1">
    <citation type="submission" date="2016-07" db="EMBL/GenBank/DDBJ databases">
        <authorList>
            <person name="Florea S."/>
            <person name="Webb J.S."/>
            <person name="Jaromczyk J."/>
            <person name="Schardl C.L."/>
        </authorList>
    </citation>
    <scope>NUCLEOTIDE SEQUENCE [LARGE SCALE GENOMIC DNA]</scope>
    <source>
        <strain evidence="2">CDC-D5610</strain>
    </source>
</reference>
<protein>
    <recommendedName>
        <fullName evidence="3">S-adenosylhomocysteine hydrolase</fullName>
    </recommendedName>
</protein>
<name>A0A222P5B4_9GAMM</name>
<dbReference type="RefSeq" id="WP_094091831.1">
    <property type="nucleotide sequence ID" value="NZ_CP016397.1"/>
</dbReference>
<dbReference type="EMBL" id="CP016397">
    <property type="protein sequence ID" value="ASQ47044.1"/>
    <property type="molecule type" value="Genomic_DNA"/>
</dbReference>
<dbReference type="OrthoDB" id="573467at2"/>
<evidence type="ECO:0008006" key="3">
    <source>
        <dbReference type="Google" id="ProtNLM"/>
    </source>
</evidence>
<organism evidence="1 2">
    <name type="scientific">Legionella clemsonensis</name>
    <dbReference type="NCBI Taxonomy" id="1867846"/>
    <lineage>
        <taxon>Bacteria</taxon>
        <taxon>Pseudomonadati</taxon>
        <taxon>Pseudomonadota</taxon>
        <taxon>Gammaproteobacteria</taxon>
        <taxon>Legionellales</taxon>
        <taxon>Legionellaceae</taxon>
        <taxon>Legionella</taxon>
    </lineage>
</organism>
<dbReference type="KEGG" id="lcd:clem_12545"/>
<accession>A0A222P5B4</accession>